<evidence type="ECO:0000256" key="1">
    <source>
        <dbReference type="SAM" id="Phobius"/>
    </source>
</evidence>
<feature type="transmembrane region" description="Helical" evidence="1">
    <location>
        <begin position="108"/>
        <end position="127"/>
    </location>
</feature>
<organism evidence="3 4">
    <name type="scientific">Zizania palustris</name>
    <name type="common">Northern wild rice</name>
    <dbReference type="NCBI Taxonomy" id="103762"/>
    <lineage>
        <taxon>Eukaryota</taxon>
        <taxon>Viridiplantae</taxon>
        <taxon>Streptophyta</taxon>
        <taxon>Embryophyta</taxon>
        <taxon>Tracheophyta</taxon>
        <taxon>Spermatophyta</taxon>
        <taxon>Magnoliopsida</taxon>
        <taxon>Liliopsida</taxon>
        <taxon>Poales</taxon>
        <taxon>Poaceae</taxon>
        <taxon>BOP clade</taxon>
        <taxon>Oryzoideae</taxon>
        <taxon>Oryzeae</taxon>
        <taxon>Zizaniinae</taxon>
        <taxon>Zizania</taxon>
    </lineage>
</organism>
<dbReference type="InterPro" id="IPR025315">
    <property type="entry name" value="DUF4220"/>
</dbReference>
<accession>A0A8J5SI23</accession>
<protein>
    <recommendedName>
        <fullName evidence="2">DUF4220 domain-containing protein</fullName>
    </recommendedName>
</protein>
<feature type="transmembrane region" description="Helical" evidence="1">
    <location>
        <begin position="12"/>
        <end position="33"/>
    </location>
</feature>
<dbReference type="Pfam" id="PF13968">
    <property type="entry name" value="DUF4220"/>
    <property type="match status" value="1"/>
</dbReference>
<feature type="domain" description="DUF4220" evidence="2">
    <location>
        <begin position="47"/>
        <end position="380"/>
    </location>
</feature>
<dbReference type="Pfam" id="PF04578">
    <property type="entry name" value="DUF594"/>
    <property type="match status" value="1"/>
</dbReference>
<gene>
    <name evidence="3" type="ORF">GUJ93_ZPchr0004g39452</name>
</gene>
<keyword evidence="1" id="KW-1133">Transmembrane helix</keyword>
<feature type="transmembrane region" description="Helical" evidence="1">
    <location>
        <begin position="133"/>
        <end position="152"/>
    </location>
</feature>
<comment type="caution">
    <text evidence="3">The sequence shown here is derived from an EMBL/GenBank/DDBJ whole genome shotgun (WGS) entry which is preliminary data.</text>
</comment>
<dbReference type="PANTHER" id="PTHR31325">
    <property type="entry name" value="OS01G0798800 PROTEIN-RELATED"/>
    <property type="match status" value="1"/>
</dbReference>
<reference evidence="3" key="1">
    <citation type="journal article" date="2021" name="bioRxiv">
        <title>Whole Genome Assembly and Annotation of Northern Wild Rice, Zizania palustris L., Supports a Whole Genome Duplication in the Zizania Genus.</title>
        <authorList>
            <person name="Haas M."/>
            <person name="Kono T."/>
            <person name="Macchietto M."/>
            <person name="Millas R."/>
            <person name="McGilp L."/>
            <person name="Shao M."/>
            <person name="Duquette J."/>
            <person name="Hirsch C.N."/>
            <person name="Kimball J."/>
        </authorList>
    </citation>
    <scope>NUCLEOTIDE SEQUENCE</scope>
    <source>
        <tissue evidence="3">Fresh leaf tissue</tissue>
    </source>
</reference>
<dbReference type="EMBL" id="JAAALK010000285">
    <property type="protein sequence ID" value="KAG8064133.1"/>
    <property type="molecule type" value="Genomic_DNA"/>
</dbReference>
<name>A0A8J5SI23_ZIZPA</name>
<evidence type="ECO:0000313" key="4">
    <source>
        <dbReference type="Proteomes" id="UP000729402"/>
    </source>
</evidence>
<keyword evidence="1" id="KW-0472">Membrane</keyword>
<dbReference type="AlphaFoldDB" id="A0A8J5SI23"/>
<keyword evidence="4" id="KW-1185">Reference proteome</keyword>
<reference evidence="3" key="2">
    <citation type="submission" date="2021-02" db="EMBL/GenBank/DDBJ databases">
        <authorList>
            <person name="Kimball J.A."/>
            <person name="Haas M.W."/>
            <person name="Macchietto M."/>
            <person name="Kono T."/>
            <person name="Duquette J."/>
            <person name="Shao M."/>
        </authorList>
    </citation>
    <scope>NUCLEOTIDE SEQUENCE</scope>
    <source>
        <tissue evidence="3">Fresh leaf tissue</tissue>
    </source>
</reference>
<feature type="transmembrane region" description="Helical" evidence="1">
    <location>
        <begin position="300"/>
        <end position="317"/>
    </location>
</feature>
<sequence length="663" mass="74938">MAGWMNLVNEWLVRALVLSSLAAHLVVVVLAAVRRREASGWRRGVLWLANQVADLASAQTLGNLFLGSTSREKQLVAFWVSFLLIHMGRPDNISAYSMEDSVLSARSVMAAIFQIAGAIYVLIKHIINGGGGGGGGTTFVVASIVMFLVGIVKYTERIGALWLGDLGSIQSSGKKLNRASLSVGQLEIGDDEQALLAAHRLMHITKGAFADYSSVEAEHKSSDGNDDGSRWNWSHGWEQLCRLVEMELSLMYDVLYTKAAVIHTWHGYCIRFATLLFTAVAFWLFWLSSKHGYRWSDVCITYLLLVVTFVLEVRWLLRALASTWTHAFFTNTNSRLRHAALCSGRWRRFRRFVVSLDLRRVSEPSSYRMWSGKIGQYNLLYECTRDKEYKYHYSGALHISSPVRDILFNNIWNKLKSAYPPEDKRVKAFMPIEEKKKEKKEEKEEKEKDSSFRRRNKLDKALGFAPELQDDILTDHLATDIFLQCSGQKGAACAIVKTIELLSNYMLFLVIVRPYMLPGLKIRSTYTATRDALHQQWCQVEAEEIKGCSSSSCATTEWKLASNLSMNVGDKDNAGPLYDRSVILHDGARKAKRLLKMAAKYGLHRALETILGEWVKTLIYVSTRCSRDSHAKQLSHGGELTTIVWMLAEHASIFLIAEDARQW</sequence>
<dbReference type="Proteomes" id="UP000729402">
    <property type="component" value="Unassembled WGS sequence"/>
</dbReference>
<feature type="transmembrane region" description="Helical" evidence="1">
    <location>
        <begin position="268"/>
        <end position="288"/>
    </location>
</feature>
<keyword evidence="1" id="KW-0812">Transmembrane</keyword>
<evidence type="ECO:0000259" key="2">
    <source>
        <dbReference type="Pfam" id="PF13968"/>
    </source>
</evidence>
<proteinExistence type="predicted"/>
<dbReference type="OrthoDB" id="694930at2759"/>
<dbReference type="InterPro" id="IPR007658">
    <property type="entry name" value="DUF594"/>
</dbReference>
<evidence type="ECO:0000313" key="3">
    <source>
        <dbReference type="EMBL" id="KAG8064133.1"/>
    </source>
</evidence>